<dbReference type="GO" id="GO:0004798">
    <property type="term" value="F:dTMP kinase activity"/>
    <property type="evidence" value="ECO:0007669"/>
    <property type="project" value="UniProtKB-EC"/>
</dbReference>
<dbReference type="InterPro" id="IPR018094">
    <property type="entry name" value="Thymidylate_kinase"/>
</dbReference>
<dbReference type="GO" id="GO:0005739">
    <property type="term" value="C:mitochondrion"/>
    <property type="evidence" value="ECO:0007669"/>
    <property type="project" value="TreeGrafter"/>
</dbReference>
<name>A0A9N9TAK5_DIABA</name>
<dbReference type="InterPro" id="IPR027417">
    <property type="entry name" value="P-loop_NTPase"/>
</dbReference>
<dbReference type="FunFam" id="3.40.50.300:FF:000679">
    <property type="entry name" value="Thymidylate kinase"/>
    <property type="match status" value="1"/>
</dbReference>
<dbReference type="CDD" id="cd01672">
    <property type="entry name" value="TMPK"/>
    <property type="match status" value="1"/>
</dbReference>
<dbReference type="GO" id="GO:0006227">
    <property type="term" value="P:dUDP biosynthetic process"/>
    <property type="evidence" value="ECO:0007669"/>
    <property type="project" value="TreeGrafter"/>
</dbReference>
<keyword evidence="8" id="KW-0418">Kinase</keyword>
<evidence type="ECO:0000256" key="4">
    <source>
        <dbReference type="ARBA" id="ARBA00017144"/>
    </source>
</evidence>
<dbReference type="GO" id="GO:0006235">
    <property type="term" value="P:dTTP biosynthetic process"/>
    <property type="evidence" value="ECO:0007669"/>
    <property type="project" value="TreeGrafter"/>
</dbReference>
<dbReference type="GO" id="GO:0004550">
    <property type="term" value="F:nucleoside diphosphate kinase activity"/>
    <property type="evidence" value="ECO:0007669"/>
    <property type="project" value="TreeGrafter"/>
</dbReference>
<evidence type="ECO:0000256" key="8">
    <source>
        <dbReference type="ARBA" id="ARBA00022777"/>
    </source>
</evidence>
<reference evidence="11" key="1">
    <citation type="submission" date="2022-01" db="EMBL/GenBank/DDBJ databases">
        <authorList>
            <person name="King R."/>
        </authorList>
    </citation>
    <scope>NUCLEOTIDE SEQUENCE</scope>
</reference>
<keyword evidence="12" id="KW-1185">Reference proteome</keyword>
<evidence type="ECO:0000256" key="5">
    <source>
        <dbReference type="ARBA" id="ARBA00022679"/>
    </source>
</evidence>
<evidence type="ECO:0000313" key="12">
    <source>
        <dbReference type="Proteomes" id="UP001153709"/>
    </source>
</evidence>
<dbReference type="InterPro" id="IPR039430">
    <property type="entry name" value="Thymidylate_kin-like_dom"/>
</dbReference>
<dbReference type="PROSITE" id="PS01331">
    <property type="entry name" value="THYMIDYLATE_KINASE"/>
    <property type="match status" value="1"/>
</dbReference>
<evidence type="ECO:0000313" key="11">
    <source>
        <dbReference type="EMBL" id="CAG9839778.1"/>
    </source>
</evidence>
<sequence>MSTLKRGALIVIEGVDRSGKSTQCKKLIQALEKKRIESKLITFPDRSTLTGKLIDEYLKNKDCKLNDQAIHLLFSANRWENVEKMKSLLYDGVTLIIDRYSYSGIVFSSVKKNMSMEWCQHPENGLPKPDLVLLLTLSLEEMQSRPGFGNERYENMEFQRNVANMYNQLCDEDDNWVKVDAAGSINEVHNKILETCLRKIEKVETKQLKSLNFNKGS</sequence>
<dbReference type="GO" id="GO:0006233">
    <property type="term" value="P:dTDP biosynthetic process"/>
    <property type="evidence" value="ECO:0007669"/>
    <property type="project" value="InterPro"/>
</dbReference>
<accession>A0A9N9TAK5</accession>
<evidence type="ECO:0000256" key="6">
    <source>
        <dbReference type="ARBA" id="ARBA00022727"/>
    </source>
</evidence>
<dbReference type="EC" id="2.7.4.9" evidence="3"/>
<dbReference type="GO" id="GO:0005829">
    <property type="term" value="C:cytosol"/>
    <property type="evidence" value="ECO:0007669"/>
    <property type="project" value="TreeGrafter"/>
</dbReference>
<evidence type="ECO:0000256" key="2">
    <source>
        <dbReference type="ARBA" id="ARBA00009776"/>
    </source>
</evidence>
<dbReference type="Gene3D" id="3.40.50.300">
    <property type="entry name" value="P-loop containing nucleotide triphosphate hydrolases"/>
    <property type="match status" value="1"/>
</dbReference>
<dbReference type="Pfam" id="PF02223">
    <property type="entry name" value="Thymidylate_kin"/>
    <property type="match status" value="1"/>
</dbReference>
<dbReference type="OrthoDB" id="425602at2759"/>
<comment type="similarity">
    <text evidence="2">Belongs to the thymidylate kinase family.</text>
</comment>
<dbReference type="PANTHER" id="PTHR10344:SF1">
    <property type="entry name" value="THYMIDYLATE KINASE"/>
    <property type="match status" value="1"/>
</dbReference>
<evidence type="ECO:0000259" key="10">
    <source>
        <dbReference type="Pfam" id="PF02223"/>
    </source>
</evidence>
<feature type="domain" description="Thymidylate kinase-like" evidence="10">
    <location>
        <begin position="12"/>
        <end position="192"/>
    </location>
</feature>
<dbReference type="PANTHER" id="PTHR10344">
    <property type="entry name" value="THYMIDYLATE KINASE"/>
    <property type="match status" value="1"/>
</dbReference>
<dbReference type="EMBL" id="OU898283">
    <property type="protein sequence ID" value="CAG9839778.1"/>
    <property type="molecule type" value="Genomic_DNA"/>
</dbReference>
<keyword evidence="6" id="KW-0545">Nucleotide biosynthesis</keyword>
<dbReference type="HAMAP" id="MF_00165">
    <property type="entry name" value="Thymidylate_kinase"/>
    <property type="match status" value="1"/>
</dbReference>
<evidence type="ECO:0000256" key="3">
    <source>
        <dbReference type="ARBA" id="ARBA00012980"/>
    </source>
</evidence>
<evidence type="ECO:0000256" key="1">
    <source>
        <dbReference type="ARBA" id="ARBA00004992"/>
    </source>
</evidence>
<proteinExistence type="inferred from homology"/>
<evidence type="ECO:0000256" key="7">
    <source>
        <dbReference type="ARBA" id="ARBA00022741"/>
    </source>
</evidence>
<dbReference type="Proteomes" id="UP001153709">
    <property type="component" value="Chromosome 8"/>
</dbReference>
<dbReference type="NCBIfam" id="TIGR00041">
    <property type="entry name" value="DTMP_kinase"/>
    <property type="match status" value="1"/>
</dbReference>
<dbReference type="AlphaFoldDB" id="A0A9N9TAK5"/>
<keyword evidence="5" id="KW-0808">Transferase</keyword>
<dbReference type="GO" id="GO:0005634">
    <property type="term" value="C:nucleus"/>
    <property type="evidence" value="ECO:0007669"/>
    <property type="project" value="TreeGrafter"/>
</dbReference>
<organism evidence="11 12">
    <name type="scientific">Diabrotica balteata</name>
    <name type="common">Banded cucumber beetle</name>
    <dbReference type="NCBI Taxonomy" id="107213"/>
    <lineage>
        <taxon>Eukaryota</taxon>
        <taxon>Metazoa</taxon>
        <taxon>Ecdysozoa</taxon>
        <taxon>Arthropoda</taxon>
        <taxon>Hexapoda</taxon>
        <taxon>Insecta</taxon>
        <taxon>Pterygota</taxon>
        <taxon>Neoptera</taxon>
        <taxon>Endopterygota</taxon>
        <taxon>Coleoptera</taxon>
        <taxon>Polyphaga</taxon>
        <taxon>Cucujiformia</taxon>
        <taxon>Chrysomeloidea</taxon>
        <taxon>Chrysomelidae</taxon>
        <taxon>Galerucinae</taxon>
        <taxon>Diabroticina</taxon>
        <taxon>Diabroticites</taxon>
        <taxon>Diabrotica</taxon>
    </lineage>
</organism>
<keyword evidence="7" id="KW-0547">Nucleotide-binding</keyword>
<comment type="pathway">
    <text evidence="1">Pyrimidine metabolism; dTTP biosynthesis.</text>
</comment>
<dbReference type="GO" id="GO:0005524">
    <property type="term" value="F:ATP binding"/>
    <property type="evidence" value="ECO:0007669"/>
    <property type="project" value="UniProtKB-KW"/>
</dbReference>
<keyword evidence="9" id="KW-0067">ATP-binding</keyword>
<dbReference type="SUPFAM" id="SSF52540">
    <property type="entry name" value="P-loop containing nucleoside triphosphate hydrolases"/>
    <property type="match status" value="1"/>
</dbReference>
<gene>
    <name evidence="11" type="ORF">DIABBA_LOCUS12512</name>
</gene>
<evidence type="ECO:0000256" key="9">
    <source>
        <dbReference type="ARBA" id="ARBA00022840"/>
    </source>
</evidence>
<dbReference type="InterPro" id="IPR018095">
    <property type="entry name" value="Thymidylate_kin_CS"/>
</dbReference>
<protein>
    <recommendedName>
        <fullName evidence="4">Thymidylate kinase</fullName>
        <ecNumber evidence="3">2.7.4.9</ecNumber>
    </recommendedName>
</protein>